<proteinExistence type="predicted"/>
<comment type="caution">
    <text evidence="2">The sequence shown here is derived from an EMBL/GenBank/DDBJ whole genome shotgun (WGS) entry which is preliminary data.</text>
</comment>
<dbReference type="Pfam" id="PF03815">
    <property type="entry name" value="LCCL"/>
    <property type="match status" value="1"/>
</dbReference>
<reference evidence="2 3" key="1">
    <citation type="submission" date="2021-06" db="EMBL/GenBank/DDBJ databases">
        <authorList>
            <person name="Palmer J.M."/>
        </authorList>
    </citation>
    <scope>NUCLEOTIDE SEQUENCE [LARGE SCALE GENOMIC DNA]</scope>
    <source>
        <strain evidence="2 3">CL_MEX2019</strain>
        <tissue evidence="2">Muscle</tissue>
    </source>
</reference>
<feature type="domain" description="LCCL" evidence="1">
    <location>
        <begin position="1"/>
        <end position="42"/>
    </location>
</feature>
<dbReference type="SUPFAM" id="SSF69848">
    <property type="entry name" value="LCCL domain"/>
    <property type="match status" value="1"/>
</dbReference>
<dbReference type="PANTHER" id="PTHR31331:SF1">
    <property type="entry name" value="CYSTEINE RICH SECRETORY PROTEIN LCCL DOMAIN CONTAINING 2"/>
    <property type="match status" value="1"/>
</dbReference>
<dbReference type="InterPro" id="IPR004043">
    <property type="entry name" value="LCCL"/>
</dbReference>
<keyword evidence="3" id="KW-1185">Reference proteome</keyword>
<gene>
    <name evidence="2" type="primary">CRISPLD1_4</name>
    <name evidence="2" type="ORF">CHARACLAT_017739</name>
</gene>
<dbReference type="SMART" id="SM00603">
    <property type="entry name" value="LCCL"/>
    <property type="match status" value="1"/>
</dbReference>
<dbReference type="PROSITE" id="PS50820">
    <property type="entry name" value="LCCL"/>
    <property type="match status" value="1"/>
</dbReference>
<organism evidence="2 3">
    <name type="scientific">Characodon lateralis</name>
    <dbReference type="NCBI Taxonomy" id="208331"/>
    <lineage>
        <taxon>Eukaryota</taxon>
        <taxon>Metazoa</taxon>
        <taxon>Chordata</taxon>
        <taxon>Craniata</taxon>
        <taxon>Vertebrata</taxon>
        <taxon>Euteleostomi</taxon>
        <taxon>Actinopterygii</taxon>
        <taxon>Neopterygii</taxon>
        <taxon>Teleostei</taxon>
        <taxon>Neoteleostei</taxon>
        <taxon>Acanthomorphata</taxon>
        <taxon>Ovalentaria</taxon>
        <taxon>Atherinomorphae</taxon>
        <taxon>Cyprinodontiformes</taxon>
        <taxon>Goodeidae</taxon>
        <taxon>Characodon</taxon>
    </lineage>
</organism>
<feature type="non-terminal residue" evidence="2">
    <location>
        <position position="1"/>
    </location>
</feature>
<dbReference type="PANTHER" id="PTHR31331">
    <property type="entry name" value="LCCL DOMAIN PROTEIN (AFU_ORTHOLOGUE AFUA_5G08630)"/>
    <property type="match status" value="1"/>
</dbReference>
<accession>A0ABU7DRY8</accession>
<dbReference type="InterPro" id="IPR036609">
    <property type="entry name" value="LCCL_sf"/>
</dbReference>
<evidence type="ECO:0000313" key="2">
    <source>
        <dbReference type="EMBL" id="MED6277853.1"/>
    </source>
</evidence>
<dbReference type="Gene3D" id="2.170.130.20">
    <property type="entry name" value="LCCL-like domain"/>
    <property type="match status" value="1"/>
</dbReference>
<evidence type="ECO:0000313" key="3">
    <source>
        <dbReference type="Proteomes" id="UP001352852"/>
    </source>
</evidence>
<dbReference type="EMBL" id="JAHUTJ010034300">
    <property type="protein sequence ID" value="MED6277853.1"/>
    <property type="molecule type" value="Genomic_DNA"/>
</dbReference>
<dbReference type="Proteomes" id="UP001352852">
    <property type="component" value="Unassembled WGS sequence"/>
</dbReference>
<evidence type="ECO:0000259" key="1">
    <source>
        <dbReference type="PROSITE" id="PS50820"/>
    </source>
</evidence>
<sequence length="63" mass="6782">TSSICKAAIHAGVIKADGGFVDVLPLERRKSYTGVLKNGIQSESKSNTDGGSFRVFAVKVWHF</sequence>
<name>A0ABU7DRY8_9TELE</name>
<protein>
    <submittedName>
        <fullName evidence="2">Cysteine-rich secretory protein LCCL domain-containing 1</fullName>
    </submittedName>
</protein>
<dbReference type="InterPro" id="IPR051957">
    <property type="entry name" value="CRISP-LCCL_domain"/>
</dbReference>